<keyword evidence="4" id="KW-0460">Magnesium</keyword>
<evidence type="ECO:0000256" key="4">
    <source>
        <dbReference type="ARBA" id="ARBA00022842"/>
    </source>
</evidence>
<dbReference type="RefSeq" id="WP_002161652.1">
    <property type="nucleotide sequence ID" value="NZ_JH792114.1"/>
</dbReference>
<dbReference type="SUPFAM" id="SSF56784">
    <property type="entry name" value="HAD-like"/>
    <property type="match status" value="1"/>
</dbReference>
<dbReference type="Gene3D" id="1.20.120.710">
    <property type="entry name" value="Haloacid dehalogenase hydrolase-like domain"/>
    <property type="match status" value="1"/>
</dbReference>
<dbReference type="SFLD" id="SFLDS00003">
    <property type="entry name" value="Haloacid_Dehalogenase"/>
    <property type="match status" value="1"/>
</dbReference>
<comment type="caution">
    <text evidence="5">The sequence shown here is derived from an EMBL/GenBank/DDBJ whole genome shotgun (WGS) entry which is preliminary data.</text>
</comment>
<evidence type="ECO:0000256" key="3">
    <source>
        <dbReference type="ARBA" id="ARBA00022801"/>
    </source>
</evidence>
<dbReference type="InterPro" id="IPR041492">
    <property type="entry name" value="HAD_2"/>
</dbReference>
<dbReference type="InterPro" id="IPR036412">
    <property type="entry name" value="HAD-like_sf"/>
</dbReference>
<dbReference type="SFLD" id="SFLDG01129">
    <property type="entry name" value="C1.5:_HAD__Beta-PGM__Phosphata"/>
    <property type="match status" value="1"/>
</dbReference>
<evidence type="ECO:0000313" key="6">
    <source>
        <dbReference type="Proteomes" id="UP000006997"/>
    </source>
</evidence>
<accession>J8EUR0</accession>
<dbReference type="EMBL" id="AHEN01000045">
    <property type="protein sequence ID" value="EJQ94962.1"/>
    <property type="molecule type" value="Genomic_DNA"/>
</dbReference>
<proteinExistence type="predicted"/>
<reference evidence="5 6" key="1">
    <citation type="submission" date="2012-04" db="EMBL/GenBank/DDBJ databases">
        <title>The Genome Sequence of Bacillus cereus MC67.</title>
        <authorList>
            <consortium name="The Broad Institute Genome Sequencing Platform"/>
            <consortium name="The Broad Institute Genome Sequencing Center for Infectious Disease"/>
            <person name="Feldgarden M."/>
            <person name="Van der Auwera G.A."/>
            <person name="Mahillon J."/>
            <person name="Duprez V."/>
            <person name="Timmery S."/>
            <person name="Mattelet C."/>
            <person name="Dierick K."/>
            <person name="Sun M."/>
            <person name="Yu Z."/>
            <person name="Zhu L."/>
            <person name="Hu X."/>
            <person name="Shank E.B."/>
            <person name="Swiecicka I."/>
            <person name="Hansen B.M."/>
            <person name="Andrup L."/>
            <person name="Young S.K."/>
            <person name="Zeng Q."/>
            <person name="Gargeya S."/>
            <person name="Fitzgerald M."/>
            <person name="Haas B."/>
            <person name="Abouelleil A."/>
            <person name="Alvarado L."/>
            <person name="Arachchi H.M."/>
            <person name="Berlin A."/>
            <person name="Chapman S.B."/>
            <person name="Goldberg J."/>
            <person name="Griggs A."/>
            <person name="Gujja S."/>
            <person name="Hansen M."/>
            <person name="Howarth C."/>
            <person name="Imamovic A."/>
            <person name="Larimer J."/>
            <person name="McCowen C."/>
            <person name="Montmayeur A."/>
            <person name="Murphy C."/>
            <person name="Neiman D."/>
            <person name="Pearson M."/>
            <person name="Priest M."/>
            <person name="Roberts A."/>
            <person name="Saif S."/>
            <person name="Shea T."/>
            <person name="Sisk P."/>
            <person name="Sykes S."/>
            <person name="Wortman J."/>
            <person name="Nusbaum C."/>
            <person name="Birren B."/>
        </authorList>
    </citation>
    <scope>NUCLEOTIDE SEQUENCE [LARGE SCALE GENOMIC DNA]</scope>
    <source>
        <strain evidence="5 6">MC67</strain>
    </source>
</reference>
<dbReference type="NCBIfam" id="TIGR01549">
    <property type="entry name" value="HAD-SF-IA-v1"/>
    <property type="match status" value="1"/>
</dbReference>
<dbReference type="HOGENOM" id="CLU_045011_8_3_9"/>
<dbReference type="InterPro" id="IPR051400">
    <property type="entry name" value="HAD-like_hydrolase"/>
</dbReference>
<dbReference type="PANTHER" id="PTHR46470:SF2">
    <property type="entry name" value="GLYCERALDEHYDE 3-PHOSPHATE PHOSPHATASE"/>
    <property type="match status" value="1"/>
</dbReference>
<evidence type="ECO:0000256" key="1">
    <source>
        <dbReference type="ARBA" id="ARBA00001946"/>
    </source>
</evidence>
<dbReference type="InterPro" id="IPR006439">
    <property type="entry name" value="HAD-SF_hydro_IA"/>
</dbReference>
<keyword evidence="2" id="KW-0479">Metal-binding</keyword>
<sequence>MLFDLDDTLLDRDMAVDKLFSIILEKFYEDVKQHAVKNIMLQKFKEYDKKSYGHSDKVMVLESFFNEFPSKYRLPRNSIQDFWNNNFPKCFSINQSTINIINTIKLHVKVGIITNGSTQRQKAKIINTNLNRHFDTIIISEETGFSKPDKRIFELALKKLNVQQEDVLFVGDDLEKDIAGCQNVNIKGIWFNPNMIKNNTDTKPYAEITSFDSLLSFCGEVHFQQ</sequence>
<keyword evidence="3 5" id="KW-0378">Hydrolase</keyword>
<dbReference type="Pfam" id="PF13419">
    <property type="entry name" value="HAD_2"/>
    <property type="match status" value="1"/>
</dbReference>
<dbReference type="GO" id="GO:0016791">
    <property type="term" value="F:phosphatase activity"/>
    <property type="evidence" value="ECO:0007669"/>
    <property type="project" value="TreeGrafter"/>
</dbReference>
<dbReference type="GO" id="GO:0046872">
    <property type="term" value="F:metal ion binding"/>
    <property type="evidence" value="ECO:0007669"/>
    <property type="project" value="UniProtKB-KW"/>
</dbReference>
<evidence type="ECO:0000313" key="5">
    <source>
        <dbReference type="EMBL" id="EJQ94962.1"/>
    </source>
</evidence>
<dbReference type="PATRIC" id="fig|1053219.3.peg.5026"/>
<name>J8EUR0_BACCE</name>
<gene>
    <name evidence="5" type="ORF">II3_04926</name>
</gene>
<dbReference type="PRINTS" id="PR00413">
    <property type="entry name" value="HADHALOGNASE"/>
</dbReference>
<dbReference type="NCBIfam" id="TIGR01509">
    <property type="entry name" value="HAD-SF-IA-v3"/>
    <property type="match status" value="1"/>
</dbReference>
<evidence type="ECO:0000256" key="2">
    <source>
        <dbReference type="ARBA" id="ARBA00022723"/>
    </source>
</evidence>
<dbReference type="Gene3D" id="3.40.50.1000">
    <property type="entry name" value="HAD superfamily/HAD-like"/>
    <property type="match status" value="1"/>
</dbReference>
<organism evidence="5 6">
    <name type="scientific">Bacillus cereus MC67</name>
    <dbReference type="NCBI Taxonomy" id="1053219"/>
    <lineage>
        <taxon>Bacteria</taxon>
        <taxon>Bacillati</taxon>
        <taxon>Bacillota</taxon>
        <taxon>Bacilli</taxon>
        <taxon>Bacillales</taxon>
        <taxon>Bacillaceae</taxon>
        <taxon>Bacillus</taxon>
        <taxon>Bacillus cereus group</taxon>
    </lineage>
</organism>
<dbReference type="Proteomes" id="UP000006997">
    <property type="component" value="Unassembled WGS sequence"/>
</dbReference>
<comment type="cofactor">
    <cofactor evidence="1">
        <name>Mg(2+)</name>
        <dbReference type="ChEBI" id="CHEBI:18420"/>
    </cofactor>
</comment>
<dbReference type="GO" id="GO:0044281">
    <property type="term" value="P:small molecule metabolic process"/>
    <property type="evidence" value="ECO:0007669"/>
    <property type="project" value="UniProtKB-ARBA"/>
</dbReference>
<dbReference type="AlphaFoldDB" id="J8EUR0"/>
<dbReference type="InterPro" id="IPR023214">
    <property type="entry name" value="HAD_sf"/>
</dbReference>
<dbReference type="PANTHER" id="PTHR46470">
    <property type="entry name" value="N-ACYLNEURAMINATE-9-PHOSPHATASE"/>
    <property type="match status" value="1"/>
</dbReference>
<protein>
    <submittedName>
        <fullName evidence="5">HAD hydrolase, family IA</fullName>
    </submittedName>
</protein>